<dbReference type="PANTHER" id="PTHR45527">
    <property type="entry name" value="NONRIBOSOMAL PEPTIDE SYNTHETASE"/>
    <property type="match status" value="1"/>
</dbReference>
<dbReference type="AlphaFoldDB" id="A0ABD5LX90"/>
<reference evidence="2" key="1">
    <citation type="submission" date="2021-05" db="EMBL/GenBank/DDBJ databases">
        <title>First report of NDM-5 and VEB-6 producing Proteus mirabilis isolated from blood of a sepsis patient in Kolkata, India.</title>
        <authorList>
            <person name="Halder G."/>
            <person name="Chaudhuri B."/>
            <person name="Dutta S."/>
        </authorList>
    </citation>
    <scope>NUCLEOTIDE SEQUENCE [LARGE SCALE GENOMIC DNA]</scope>
    <source>
        <strain evidence="2">7049</strain>
    </source>
</reference>
<evidence type="ECO:0000313" key="2">
    <source>
        <dbReference type="EMBL" id="MEY2344667.1"/>
    </source>
</evidence>
<keyword evidence="1" id="KW-0436">Ligase</keyword>
<evidence type="ECO:0000256" key="1">
    <source>
        <dbReference type="ARBA" id="ARBA00022598"/>
    </source>
</evidence>
<name>A0ABD5LX90_PROMI</name>
<dbReference type="SUPFAM" id="SSF52777">
    <property type="entry name" value="CoA-dependent acyltransferases"/>
    <property type="match status" value="1"/>
</dbReference>
<organism evidence="2">
    <name type="scientific">Proteus mirabilis</name>
    <dbReference type="NCBI Taxonomy" id="584"/>
    <lineage>
        <taxon>Bacteria</taxon>
        <taxon>Pseudomonadati</taxon>
        <taxon>Pseudomonadota</taxon>
        <taxon>Gammaproteobacteria</taxon>
        <taxon>Enterobacterales</taxon>
        <taxon>Morganellaceae</taxon>
        <taxon>Proteus</taxon>
    </lineage>
</organism>
<dbReference type="Gene3D" id="3.30.559.30">
    <property type="entry name" value="Nonribosomal peptide synthetase, condensation domain"/>
    <property type="match status" value="1"/>
</dbReference>
<gene>
    <name evidence="2" type="ORF">I3679_013840</name>
</gene>
<dbReference type="EMBL" id="JADQCH020000002">
    <property type="protein sequence ID" value="MEY2344667.1"/>
    <property type="molecule type" value="Genomic_DNA"/>
</dbReference>
<evidence type="ECO:0008006" key="3">
    <source>
        <dbReference type="Google" id="ProtNLM"/>
    </source>
</evidence>
<sequence>MAKENNITPSIALATCFSSVLARWTGQNSLLLNFTLFDRKPLAPAVNNIIADFTNVILLEMKTDNRPLISLSKDNQNTFIEAWQHSDYSGIDIIRDLRKNGTHPYGCPVVFTSHINQPLIDKNIESVLGSIGWEYHKPHKFGLITWQLTKVEILFYSGIITMTCSGMML</sequence>
<dbReference type="PANTHER" id="PTHR45527:SF10">
    <property type="entry name" value="PYOCHELIN SYNTHASE PCHF"/>
    <property type="match status" value="1"/>
</dbReference>
<protein>
    <recommendedName>
        <fullName evidence="3">Non-ribosomal peptide synthase</fullName>
    </recommendedName>
</protein>
<comment type="caution">
    <text evidence="2">The sequence shown here is derived from an EMBL/GenBank/DDBJ whole genome shotgun (WGS) entry which is preliminary data.</text>
</comment>
<dbReference type="GO" id="GO:0016874">
    <property type="term" value="F:ligase activity"/>
    <property type="evidence" value="ECO:0007669"/>
    <property type="project" value="UniProtKB-KW"/>
</dbReference>
<accession>A0ABD5LX90</accession>
<proteinExistence type="predicted"/>